<reference evidence="3 4" key="1">
    <citation type="journal article" date="2019" name="Environ. Microbiol.">
        <title>Species interactions and distinct microbial communities in high Arctic permafrost affected cryosols are associated with the CH4 and CO2 gas fluxes.</title>
        <authorList>
            <person name="Altshuler I."/>
            <person name="Hamel J."/>
            <person name="Turney S."/>
            <person name="Magnuson E."/>
            <person name="Levesque R."/>
            <person name="Greer C."/>
            <person name="Whyte L.G."/>
        </authorList>
    </citation>
    <scope>NUCLEOTIDE SEQUENCE [LARGE SCALE GENOMIC DNA]</scope>
    <source>
        <strain evidence="3 4">S5.20</strain>
    </source>
</reference>
<dbReference type="Proteomes" id="UP000320095">
    <property type="component" value="Unassembled WGS sequence"/>
</dbReference>
<dbReference type="InterPro" id="IPR011009">
    <property type="entry name" value="Kinase-like_dom_sf"/>
</dbReference>
<dbReference type="EMBL" id="RCZG01000007">
    <property type="protein sequence ID" value="TPG32811.1"/>
    <property type="molecule type" value="Genomic_DNA"/>
</dbReference>
<keyword evidence="4" id="KW-1185">Reference proteome</keyword>
<feature type="domain" description="Aminoglycoside phosphotransferase" evidence="2">
    <location>
        <begin position="74"/>
        <end position="287"/>
    </location>
</feature>
<dbReference type="InterPro" id="IPR002575">
    <property type="entry name" value="Aminoglycoside_PTrfase"/>
</dbReference>
<dbReference type="PANTHER" id="PTHR21310:SF40">
    <property type="entry name" value="AMINOGLYCOSIDE PHOSPHOTRANSFERASE DOMAIN-CONTAINING PROTEIN-RELATED"/>
    <property type="match status" value="1"/>
</dbReference>
<feature type="region of interest" description="Disordered" evidence="1">
    <location>
        <begin position="378"/>
        <end position="427"/>
    </location>
</feature>
<dbReference type="OrthoDB" id="3339041at2"/>
<dbReference type="Gene3D" id="3.30.200.20">
    <property type="entry name" value="Phosphorylase Kinase, domain 1"/>
    <property type="match status" value="1"/>
</dbReference>
<proteinExistence type="predicted"/>
<protein>
    <submittedName>
        <fullName evidence="3">Phosphotransferase family protein</fullName>
    </submittedName>
</protein>
<feature type="compositionally biased region" description="Basic and acidic residues" evidence="1">
    <location>
        <begin position="379"/>
        <end position="427"/>
    </location>
</feature>
<dbReference type="Pfam" id="PF01636">
    <property type="entry name" value="APH"/>
    <property type="match status" value="1"/>
</dbReference>
<dbReference type="PANTHER" id="PTHR21310">
    <property type="entry name" value="AMINOGLYCOSIDE PHOSPHOTRANSFERASE-RELATED-RELATED"/>
    <property type="match status" value="1"/>
</dbReference>
<dbReference type="InterPro" id="IPR041726">
    <property type="entry name" value="ACAD10_11_N"/>
</dbReference>
<name>A0A502E8P2_9MYCO</name>
<organism evidence="3 4">
    <name type="scientific">Mycolicibacterium hodleri</name>
    <dbReference type="NCBI Taxonomy" id="49897"/>
    <lineage>
        <taxon>Bacteria</taxon>
        <taxon>Bacillati</taxon>
        <taxon>Actinomycetota</taxon>
        <taxon>Actinomycetes</taxon>
        <taxon>Mycobacteriales</taxon>
        <taxon>Mycobacteriaceae</taxon>
        <taxon>Mycolicibacterium</taxon>
    </lineage>
</organism>
<dbReference type="AlphaFoldDB" id="A0A502E8P2"/>
<evidence type="ECO:0000313" key="3">
    <source>
        <dbReference type="EMBL" id="TPG32811.1"/>
    </source>
</evidence>
<evidence type="ECO:0000256" key="1">
    <source>
        <dbReference type="SAM" id="MobiDB-lite"/>
    </source>
</evidence>
<dbReference type="GO" id="GO:0016740">
    <property type="term" value="F:transferase activity"/>
    <property type="evidence" value="ECO:0007669"/>
    <property type="project" value="UniProtKB-KW"/>
</dbReference>
<dbReference type="InterPro" id="IPR051678">
    <property type="entry name" value="AGP_Transferase"/>
</dbReference>
<accession>A0A502E8P2</accession>
<sequence length="427" mass="47703">MVNEPAVEDVSRLQHTSRDNSTLPALMSQWLATVMPGGATPAVTVESGVDANGMSSETIILTGKWEQDGQPTEQKWVARVAPAAEDVPVFPTYRLDHQFDVIRLVGELTNVPVPRVRWMENSGDVLGTPFFLMDHVEGIVPPDVMPYTFGDNWFADAPAEKRRELQDATVDVLAQLHSIPDAVDTFGFLSEIDPPGDTCLRRHFGWLKDWYEFAVPDIGRSALVERALSWLEDNFPTDVAAGEPVLAWGDSRIGNVLYEDFRPVAVLDWEMATVGPRELDVAWIIFAHMVFQELAGLAGLPGLPDVMREEDVRSTYEQLTGATLGELDWFYVYSGVIWCCVFMRTSARRVRFGEIEKPDDVESLFYHASLLKRLIGPEGRSEATRESGPEGRSEATREYGPEGRSEATREYGPEGRSEATREYEGDN</sequence>
<dbReference type="CDD" id="cd05154">
    <property type="entry name" value="ACAD10_11_N-like"/>
    <property type="match status" value="1"/>
</dbReference>
<keyword evidence="3" id="KW-0808">Transferase</keyword>
<comment type="caution">
    <text evidence="3">The sequence shown here is derived from an EMBL/GenBank/DDBJ whole genome shotgun (WGS) entry which is preliminary data.</text>
</comment>
<dbReference type="Gene3D" id="3.90.1200.10">
    <property type="match status" value="1"/>
</dbReference>
<gene>
    <name evidence="3" type="ORF">EAH80_18640</name>
</gene>
<dbReference type="SUPFAM" id="SSF56112">
    <property type="entry name" value="Protein kinase-like (PK-like)"/>
    <property type="match status" value="1"/>
</dbReference>
<evidence type="ECO:0000313" key="4">
    <source>
        <dbReference type="Proteomes" id="UP000320095"/>
    </source>
</evidence>
<evidence type="ECO:0000259" key="2">
    <source>
        <dbReference type="Pfam" id="PF01636"/>
    </source>
</evidence>